<keyword evidence="6 8" id="KW-0807">Transducer</keyword>
<evidence type="ECO:0000256" key="4">
    <source>
        <dbReference type="ARBA" id="ARBA00022989"/>
    </source>
</evidence>
<dbReference type="PANTHER" id="PTHR32089:SF112">
    <property type="entry name" value="LYSOZYME-LIKE PROTEIN-RELATED"/>
    <property type="match status" value="1"/>
</dbReference>
<comment type="similarity">
    <text evidence="7">Belongs to the methyl-accepting chemotaxis (MCP) protein family.</text>
</comment>
<dbReference type="Proteomes" id="UP000315753">
    <property type="component" value="Unassembled WGS sequence"/>
</dbReference>
<keyword evidence="2" id="KW-1003">Cell membrane</keyword>
<dbReference type="Pfam" id="PF00672">
    <property type="entry name" value="HAMP"/>
    <property type="match status" value="1"/>
</dbReference>
<dbReference type="RefSeq" id="WP_141603134.1">
    <property type="nucleotide sequence ID" value="NZ_JARMSB010000012.1"/>
</dbReference>
<dbReference type="PROSITE" id="PS50885">
    <property type="entry name" value="HAMP"/>
    <property type="match status" value="1"/>
</dbReference>
<dbReference type="PANTHER" id="PTHR32089">
    <property type="entry name" value="METHYL-ACCEPTING CHEMOTAXIS PROTEIN MCPB"/>
    <property type="match status" value="1"/>
</dbReference>
<dbReference type="InterPro" id="IPR004089">
    <property type="entry name" value="MCPsignal_dom"/>
</dbReference>
<keyword evidence="4 9" id="KW-1133">Transmembrane helix</keyword>
<keyword evidence="3 9" id="KW-0812">Transmembrane</keyword>
<dbReference type="InterPro" id="IPR033480">
    <property type="entry name" value="sCache_2"/>
</dbReference>
<evidence type="ECO:0000256" key="8">
    <source>
        <dbReference type="PROSITE-ProRule" id="PRU00284"/>
    </source>
</evidence>
<keyword evidence="5 9" id="KW-0472">Membrane</keyword>
<dbReference type="OrthoDB" id="9810264at2"/>
<dbReference type="InterPro" id="IPR003660">
    <property type="entry name" value="HAMP_dom"/>
</dbReference>
<dbReference type="CDD" id="cd06225">
    <property type="entry name" value="HAMP"/>
    <property type="match status" value="1"/>
</dbReference>
<dbReference type="CDD" id="cd18774">
    <property type="entry name" value="PDC2_HK_sensor"/>
    <property type="match status" value="1"/>
</dbReference>
<dbReference type="SUPFAM" id="SSF58104">
    <property type="entry name" value="Methyl-accepting chemotaxis protein (MCP) signaling domain"/>
    <property type="match status" value="1"/>
</dbReference>
<sequence>MFGTLKKSTIKKKLIFISSALLIIPLLITGYINFMESKESLNELGKTNLKNSVEMTLEMIGQLSESAEKGEIPLEEAQEKVKEAILGSKNENGERPLNENLDLGEHGYIFIVDEKGTLIAHPSREGENIWDEQDPNGLKFIQEIIKVGQSGGGFVFYDYPLIGNESKIEEKVAYSKTDGQWGWTVSASTYMMDFNKPADQILHKSMINLLIAVVIGAIIIWRFSNNLANPMRMVTERMKLLANADLSHEPLKMKSKDETGQLAAAMNEMQEKLKDMIQQIAKNAEIISSSSEELSQSANEVKQGTNQIVTTMEELAQGADKQADNASNLSSIATNFASTSQEANEHGERVHQRAKEILTLTNEGSQLMETSAKQMQTIDHIVRDSVDKVNELHTQVKEISKLVIVIKEIADQTNLLSLNAAIEAARAGEHGKGFAVVADEVRKLAEQVALSVTDITNIVGNIQKEFSKVTEVLTHGYKEVEQGSVQIQTTHETFMTIQDSLKEIVDSIVVVADNLSTIASNSQEMSGSIQEIAAISEEAAAGIQETTAATEQTNSSMEEISLSSEQLAALAEELNRMVQQFKL</sequence>
<name>A0A540UXG2_9BACL</name>
<comment type="caution">
    <text evidence="12">The sequence shown here is derived from an EMBL/GenBank/DDBJ whole genome shotgun (WGS) entry which is preliminary data.</text>
</comment>
<evidence type="ECO:0000256" key="9">
    <source>
        <dbReference type="SAM" id="Phobius"/>
    </source>
</evidence>
<feature type="domain" description="HAMP" evidence="11">
    <location>
        <begin position="225"/>
        <end position="278"/>
    </location>
</feature>
<dbReference type="Gene3D" id="1.10.287.950">
    <property type="entry name" value="Methyl-accepting chemotaxis protein"/>
    <property type="match status" value="1"/>
</dbReference>
<comment type="subcellular location">
    <subcellularLocation>
        <location evidence="1">Cell membrane</location>
        <topology evidence="1">Multi-pass membrane protein</topology>
    </subcellularLocation>
</comment>
<accession>A0A540UXG2</accession>
<dbReference type="SMART" id="SM00283">
    <property type="entry name" value="MA"/>
    <property type="match status" value="1"/>
</dbReference>
<dbReference type="EMBL" id="VIGD01000021">
    <property type="protein sequence ID" value="TQE89200.1"/>
    <property type="molecule type" value="Genomic_DNA"/>
</dbReference>
<gene>
    <name evidence="12" type="ORF">FKZ59_12715</name>
</gene>
<dbReference type="Pfam" id="PF17200">
    <property type="entry name" value="sCache_2"/>
    <property type="match status" value="1"/>
</dbReference>
<dbReference type="Pfam" id="PF00015">
    <property type="entry name" value="MCPsignal"/>
    <property type="match status" value="1"/>
</dbReference>
<evidence type="ECO:0000256" key="2">
    <source>
        <dbReference type="ARBA" id="ARBA00022475"/>
    </source>
</evidence>
<evidence type="ECO:0000256" key="5">
    <source>
        <dbReference type="ARBA" id="ARBA00023136"/>
    </source>
</evidence>
<evidence type="ECO:0000256" key="1">
    <source>
        <dbReference type="ARBA" id="ARBA00004651"/>
    </source>
</evidence>
<evidence type="ECO:0000256" key="6">
    <source>
        <dbReference type="ARBA" id="ARBA00023224"/>
    </source>
</evidence>
<organism evidence="12 13">
    <name type="scientific">Ureibacillus terrenus</name>
    <dbReference type="NCBI Taxonomy" id="118246"/>
    <lineage>
        <taxon>Bacteria</taxon>
        <taxon>Bacillati</taxon>
        <taxon>Bacillota</taxon>
        <taxon>Bacilli</taxon>
        <taxon>Bacillales</taxon>
        <taxon>Caryophanaceae</taxon>
        <taxon>Ureibacillus</taxon>
    </lineage>
</organism>
<dbReference type="SMART" id="SM00304">
    <property type="entry name" value="HAMP"/>
    <property type="match status" value="1"/>
</dbReference>
<dbReference type="GO" id="GO:0005886">
    <property type="term" value="C:plasma membrane"/>
    <property type="evidence" value="ECO:0007669"/>
    <property type="project" value="UniProtKB-SubCell"/>
</dbReference>
<feature type="transmembrane region" description="Helical" evidence="9">
    <location>
        <begin position="14"/>
        <end position="34"/>
    </location>
</feature>
<evidence type="ECO:0000313" key="12">
    <source>
        <dbReference type="EMBL" id="TQE89200.1"/>
    </source>
</evidence>
<dbReference type="GO" id="GO:0007165">
    <property type="term" value="P:signal transduction"/>
    <property type="evidence" value="ECO:0007669"/>
    <property type="project" value="UniProtKB-KW"/>
</dbReference>
<dbReference type="PROSITE" id="PS50111">
    <property type="entry name" value="CHEMOTAXIS_TRANSDUC_2"/>
    <property type="match status" value="1"/>
</dbReference>
<dbReference type="SMART" id="SM01049">
    <property type="entry name" value="Cache_2"/>
    <property type="match status" value="1"/>
</dbReference>
<reference evidence="12 13" key="1">
    <citation type="submission" date="2019-06" db="EMBL/GenBank/DDBJ databases">
        <title>Genome sequence of Ureibacillus terrenus.</title>
        <authorList>
            <person name="Maclea K.S."/>
            <person name="Simoes M."/>
        </authorList>
    </citation>
    <scope>NUCLEOTIDE SEQUENCE [LARGE SCALE GENOMIC DNA]</scope>
    <source>
        <strain evidence="12 13">ATCC BAA-384</strain>
    </source>
</reference>
<evidence type="ECO:0000313" key="13">
    <source>
        <dbReference type="Proteomes" id="UP000315753"/>
    </source>
</evidence>
<dbReference type="Gene3D" id="3.30.450.20">
    <property type="entry name" value="PAS domain"/>
    <property type="match status" value="1"/>
</dbReference>
<feature type="domain" description="Methyl-accepting transducer" evidence="10">
    <location>
        <begin position="297"/>
        <end position="554"/>
    </location>
</feature>
<protein>
    <submittedName>
        <fullName evidence="12">HAMP domain-containing protein</fullName>
    </submittedName>
</protein>
<evidence type="ECO:0000256" key="3">
    <source>
        <dbReference type="ARBA" id="ARBA00022692"/>
    </source>
</evidence>
<evidence type="ECO:0000256" key="7">
    <source>
        <dbReference type="ARBA" id="ARBA00029447"/>
    </source>
</evidence>
<feature type="transmembrane region" description="Helical" evidence="9">
    <location>
        <begin position="206"/>
        <end position="224"/>
    </location>
</feature>
<evidence type="ECO:0000259" key="11">
    <source>
        <dbReference type="PROSITE" id="PS50885"/>
    </source>
</evidence>
<dbReference type="AlphaFoldDB" id="A0A540UXG2"/>
<keyword evidence="13" id="KW-1185">Reference proteome</keyword>
<evidence type="ECO:0000259" key="10">
    <source>
        <dbReference type="PROSITE" id="PS50111"/>
    </source>
</evidence>
<dbReference type="CDD" id="cd11386">
    <property type="entry name" value="MCP_signal"/>
    <property type="match status" value="1"/>
</dbReference>
<proteinExistence type="inferred from homology"/>